<dbReference type="PANTHER" id="PTHR12161">
    <property type="entry name" value="IST1 FAMILY MEMBER"/>
    <property type="match status" value="1"/>
</dbReference>
<sequence length="522" mass="59257">MIKLRLETIKKKRNAVEKYLKNDVADLLMNGLDDNAYKRAEGLLMEQKRTACYGFIEQFCDCISKHISVMQKQSECPEECREAVPSLVYAAARFADLPELRDLRTVFTEKYGNSLDSYLNQEFAQKLKAEPPTKEMKIQLMHDIAQEFSFEWDSKALEQSLFKPPPVEQNEAQQKSPDVADDGYNLYRSKNDSFEKSNNQNYENGLTTVHEYRRPKRNETDLTSRGGMEDTDDKLKLNSSIESKVTDQDIPKSSSSSDGSVSEDGVENRKPFYYRFIPPPYVRQSLGKEKSITEEPMAANDNTNVENNKWNGSLKPEPRSVRRRPLKPRLGWKGLGNVEATNISLTSKREEEGDKRDEEEKKVDELLMHYSKKKSPYEWFSKWRTALRAPHTGRQESDNTSKSLAPPPPGRQESDNTSKSLAPPPPGRQESDNTSKGLAPPPGRLESDNTSKGPGLRSTKSDPSALPARLANFSNEATSSTERAGRHTRASSFQPDMLARHVHPKLPDYDDLATRFAALRRQ</sequence>
<reference evidence="3 4" key="1">
    <citation type="journal article" date="2024" name="G3 (Bethesda)">
        <title>Genome assembly of Hibiscus sabdariffa L. provides insights into metabolisms of medicinal natural products.</title>
        <authorList>
            <person name="Kim T."/>
        </authorList>
    </citation>
    <scope>NUCLEOTIDE SEQUENCE [LARGE SCALE GENOMIC DNA]</scope>
    <source>
        <strain evidence="3">TK-2024</strain>
        <tissue evidence="3">Old leaves</tissue>
    </source>
</reference>
<dbReference type="InterPro" id="IPR005061">
    <property type="entry name" value="Ist1"/>
</dbReference>
<accession>A0ABR2E1Z4</accession>
<comment type="similarity">
    <text evidence="1">Belongs to the IST1 family.</text>
</comment>
<feature type="region of interest" description="Disordered" evidence="2">
    <location>
        <begin position="165"/>
        <end position="266"/>
    </location>
</feature>
<comment type="caution">
    <text evidence="3">The sequence shown here is derived from an EMBL/GenBank/DDBJ whole genome shotgun (WGS) entry which is preliminary data.</text>
</comment>
<evidence type="ECO:0000256" key="1">
    <source>
        <dbReference type="ARBA" id="ARBA00005536"/>
    </source>
</evidence>
<evidence type="ECO:0000313" key="4">
    <source>
        <dbReference type="Proteomes" id="UP001472677"/>
    </source>
</evidence>
<gene>
    <name evidence="3" type="ORF">V6N12_039873</name>
</gene>
<feature type="compositionally biased region" description="Polar residues" evidence="2">
    <location>
        <begin position="196"/>
        <end position="207"/>
    </location>
</feature>
<proteinExistence type="inferred from homology"/>
<feature type="region of interest" description="Disordered" evidence="2">
    <location>
        <begin position="296"/>
        <end position="323"/>
    </location>
</feature>
<evidence type="ECO:0000313" key="3">
    <source>
        <dbReference type="EMBL" id="KAK8551222.1"/>
    </source>
</evidence>
<name>A0ABR2E1Z4_9ROSI</name>
<feature type="compositionally biased region" description="Polar residues" evidence="2">
    <location>
        <begin position="300"/>
        <end position="311"/>
    </location>
</feature>
<protein>
    <recommendedName>
        <fullName evidence="5">Regulator of Vps4 activity in the MVB pathway protein</fullName>
    </recommendedName>
</protein>
<dbReference type="Pfam" id="PF03398">
    <property type="entry name" value="Ist1"/>
    <property type="match status" value="1"/>
</dbReference>
<evidence type="ECO:0000256" key="2">
    <source>
        <dbReference type="SAM" id="MobiDB-lite"/>
    </source>
</evidence>
<feature type="region of interest" description="Disordered" evidence="2">
    <location>
        <begin position="389"/>
        <end position="502"/>
    </location>
</feature>
<dbReference type="InterPro" id="IPR042277">
    <property type="entry name" value="IST1-like"/>
</dbReference>
<dbReference type="Gene3D" id="1.20.1260.60">
    <property type="entry name" value="Vacuolar protein sorting-associated protein Ist1"/>
    <property type="match status" value="1"/>
</dbReference>
<feature type="compositionally biased region" description="Polar residues" evidence="2">
    <location>
        <begin position="472"/>
        <end position="482"/>
    </location>
</feature>
<keyword evidence="4" id="KW-1185">Reference proteome</keyword>
<feature type="compositionally biased region" description="Low complexity" evidence="2">
    <location>
        <begin position="253"/>
        <end position="263"/>
    </location>
</feature>
<evidence type="ECO:0008006" key="5">
    <source>
        <dbReference type="Google" id="ProtNLM"/>
    </source>
</evidence>
<dbReference type="PANTHER" id="PTHR12161:SF60">
    <property type="entry name" value="REGULATOR OF VPS4 ACTIVITY IN THE MVB PATHWAY PROTEIN"/>
    <property type="match status" value="1"/>
</dbReference>
<dbReference type="EMBL" id="JBBPBM010000020">
    <property type="protein sequence ID" value="KAK8551222.1"/>
    <property type="molecule type" value="Genomic_DNA"/>
</dbReference>
<dbReference type="Proteomes" id="UP001472677">
    <property type="component" value="Unassembled WGS sequence"/>
</dbReference>
<organism evidence="3 4">
    <name type="scientific">Hibiscus sabdariffa</name>
    <name type="common">roselle</name>
    <dbReference type="NCBI Taxonomy" id="183260"/>
    <lineage>
        <taxon>Eukaryota</taxon>
        <taxon>Viridiplantae</taxon>
        <taxon>Streptophyta</taxon>
        <taxon>Embryophyta</taxon>
        <taxon>Tracheophyta</taxon>
        <taxon>Spermatophyta</taxon>
        <taxon>Magnoliopsida</taxon>
        <taxon>eudicotyledons</taxon>
        <taxon>Gunneridae</taxon>
        <taxon>Pentapetalae</taxon>
        <taxon>rosids</taxon>
        <taxon>malvids</taxon>
        <taxon>Malvales</taxon>
        <taxon>Malvaceae</taxon>
        <taxon>Malvoideae</taxon>
        <taxon>Hibiscus</taxon>
    </lineage>
</organism>